<dbReference type="RefSeq" id="WP_185242262.1">
    <property type="nucleotide sequence ID" value="NZ_AP023213.1"/>
</dbReference>
<dbReference type="NCBIfam" id="TIGR01891">
    <property type="entry name" value="amidohydrolases"/>
    <property type="match status" value="1"/>
</dbReference>
<dbReference type="PIRSF" id="PIRSF005962">
    <property type="entry name" value="Pept_M20D_amidohydro"/>
    <property type="match status" value="1"/>
</dbReference>
<dbReference type="PANTHER" id="PTHR11014">
    <property type="entry name" value="PEPTIDASE M20 FAMILY MEMBER"/>
    <property type="match status" value="1"/>
</dbReference>
<feature type="binding site" evidence="2">
    <location>
        <position position="126"/>
    </location>
    <ligand>
        <name>Mn(2+)</name>
        <dbReference type="ChEBI" id="CHEBI:29035"/>
        <label>2</label>
    </ligand>
</feature>
<feature type="binding site" evidence="2">
    <location>
        <position position="400"/>
    </location>
    <ligand>
        <name>Mn(2+)</name>
        <dbReference type="ChEBI" id="CHEBI:29035"/>
        <label>2</label>
    </ligand>
</feature>
<dbReference type="InterPro" id="IPR011650">
    <property type="entry name" value="Peptidase_M20_dimer"/>
</dbReference>
<keyword evidence="5" id="KW-1185">Reference proteome</keyword>
<sequence length="430" mass="45320">MNDPVTSGSLTEMVGAELSSLVAIYRQLHAQPELSGQEAKTAALVAAELRALGYAVTEGIGRYRNYDWPGYGIVAVLENGSGPTVLLRADMDALPVEEKTGLPYASKVKGIYRDRSEVPVMHACGHDIHVTVLLGVARMMARLKQNWHGCLVLVGQPGEEGGGGSDAMLDDGAYDLCPKPDFALALHSTLQLKAGSAGYAPGNFMASFCELEILVRGVGAHGSAPEYGKDPVVMAAQLVLALQTIVSREKSPGEPAVLSVGSIHGGAASNVIPDQVVLQLSIRTYDDRVRDRMVESVRRMAVGVALVAGVPGELAPVVTVKASHPATYNDPELAERVAASLRLALGAGNVCRSEPKMVSEDFGSWSLEGEIPICMFWLGAADPASFEESQRSGVPLPSHHSPFFAPLPEPTIRAGVAGLATAALDLLKRA</sequence>
<protein>
    <submittedName>
        <fullName evidence="4">Peptidase M20D, amidohydrolase</fullName>
    </submittedName>
</protein>
<accession>A0A6S6LZ15</accession>
<dbReference type="SUPFAM" id="SSF55031">
    <property type="entry name" value="Bacterial exopeptidase dimerisation domain"/>
    <property type="match status" value="1"/>
</dbReference>
<dbReference type="Proteomes" id="UP000515472">
    <property type="component" value="Chromosome"/>
</dbReference>
<gene>
    <name evidence="4" type="ORF">GEOBRER4_n2166</name>
</gene>
<dbReference type="InterPro" id="IPR036264">
    <property type="entry name" value="Bact_exopeptidase_dim_dom"/>
</dbReference>
<keyword evidence="1 4" id="KW-0378">Hydrolase</keyword>
<dbReference type="KEGG" id="gbn:GEOBRER4_20870"/>
<dbReference type="PANTHER" id="PTHR11014:SF63">
    <property type="entry name" value="METALLOPEPTIDASE, PUTATIVE (AFU_ORTHOLOGUE AFUA_6G09600)-RELATED"/>
    <property type="match status" value="1"/>
</dbReference>
<name>A0A6S6LZ15_9BACT</name>
<keyword evidence="2" id="KW-0464">Manganese</keyword>
<evidence type="ECO:0000256" key="1">
    <source>
        <dbReference type="ARBA" id="ARBA00022801"/>
    </source>
</evidence>
<feature type="domain" description="Peptidase M20 dimerisation" evidence="3">
    <location>
        <begin position="210"/>
        <end position="299"/>
    </location>
</feature>
<dbReference type="AlphaFoldDB" id="A0A6S6LZ15"/>
<dbReference type="InterPro" id="IPR002933">
    <property type="entry name" value="Peptidase_M20"/>
</dbReference>
<organism evidence="4 5">
    <name type="scientific">Citrifermentans bremense</name>
    <dbReference type="NCBI Taxonomy" id="60035"/>
    <lineage>
        <taxon>Bacteria</taxon>
        <taxon>Pseudomonadati</taxon>
        <taxon>Thermodesulfobacteriota</taxon>
        <taxon>Desulfuromonadia</taxon>
        <taxon>Geobacterales</taxon>
        <taxon>Geobacteraceae</taxon>
        <taxon>Citrifermentans</taxon>
    </lineage>
</organism>
<dbReference type="FunFam" id="3.30.70.360:FF:000001">
    <property type="entry name" value="N-acetyldiaminopimelate deacetylase"/>
    <property type="match status" value="1"/>
</dbReference>
<keyword evidence="2" id="KW-0479">Metal-binding</keyword>
<dbReference type="GO" id="GO:0050118">
    <property type="term" value="F:N-acetyldiaminopimelate deacetylase activity"/>
    <property type="evidence" value="ECO:0007669"/>
    <property type="project" value="UniProtKB-ARBA"/>
</dbReference>
<dbReference type="InterPro" id="IPR017439">
    <property type="entry name" value="Amidohydrolase"/>
</dbReference>
<feature type="binding site" evidence="2">
    <location>
        <position position="124"/>
    </location>
    <ligand>
        <name>Mn(2+)</name>
        <dbReference type="ChEBI" id="CHEBI:29035"/>
        <label>2</label>
    </ligand>
</feature>
<dbReference type="EMBL" id="AP023213">
    <property type="protein sequence ID" value="BCG47337.1"/>
    <property type="molecule type" value="Genomic_DNA"/>
</dbReference>
<reference evidence="4 5" key="1">
    <citation type="submission" date="2020-06" db="EMBL/GenBank/DDBJ databases">
        <title>Interaction of electrochemicaly active bacteria, Geobacter bremensis R4 on different carbon anode.</title>
        <authorList>
            <person name="Meng L."/>
            <person name="Yoshida N."/>
        </authorList>
    </citation>
    <scope>NUCLEOTIDE SEQUENCE [LARGE SCALE GENOMIC DNA]</scope>
    <source>
        <strain evidence="4 5">R4</strain>
    </source>
</reference>
<dbReference type="GO" id="GO:0046872">
    <property type="term" value="F:metal ion binding"/>
    <property type="evidence" value="ECO:0007669"/>
    <property type="project" value="UniProtKB-KW"/>
</dbReference>
<feature type="binding site" evidence="2">
    <location>
        <position position="160"/>
    </location>
    <ligand>
        <name>Mn(2+)</name>
        <dbReference type="ChEBI" id="CHEBI:29035"/>
        <label>2</label>
    </ligand>
</feature>
<dbReference type="SUPFAM" id="SSF53187">
    <property type="entry name" value="Zn-dependent exopeptidases"/>
    <property type="match status" value="1"/>
</dbReference>
<dbReference type="GO" id="GO:0019877">
    <property type="term" value="P:diaminopimelate biosynthetic process"/>
    <property type="evidence" value="ECO:0007669"/>
    <property type="project" value="UniProtKB-ARBA"/>
</dbReference>
<evidence type="ECO:0000256" key="2">
    <source>
        <dbReference type="PIRSR" id="PIRSR005962-1"/>
    </source>
</evidence>
<evidence type="ECO:0000313" key="4">
    <source>
        <dbReference type="EMBL" id="BCG47337.1"/>
    </source>
</evidence>
<dbReference type="Gene3D" id="3.30.70.360">
    <property type="match status" value="1"/>
</dbReference>
<dbReference type="Pfam" id="PF01546">
    <property type="entry name" value="Peptidase_M20"/>
    <property type="match status" value="1"/>
</dbReference>
<dbReference type="Gene3D" id="3.40.630.10">
    <property type="entry name" value="Zn peptidases"/>
    <property type="match status" value="1"/>
</dbReference>
<comment type="cofactor">
    <cofactor evidence="2">
        <name>Mn(2+)</name>
        <dbReference type="ChEBI" id="CHEBI:29035"/>
    </cofactor>
    <text evidence="2">The Mn(2+) ion enhances activity.</text>
</comment>
<feature type="binding site" evidence="2">
    <location>
        <position position="187"/>
    </location>
    <ligand>
        <name>Mn(2+)</name>
        <dbReference type="ChEBI" id="CHEBI:29035"/>
        <label>2</label>
    </ligand>
</feature>
<evidence type="ECO:0000313" key="5">
    <source>
        <dbReference type="Proteomes" id="UP000515472"/>
    </source>
</evidence>
<proteinExistence type="predicted"/>
<dbReference type="Pfam" id="PF07687">
    <property type="entry name" value="M20_dimer"/>
    <property type="match status" value="1"/>
</dbReference>
<evidence type="ECO:0000259" key="3">
    <source>
        <dbReference type="Pfam" id="PF07687"/>
    </source>
</evidence>